<dbReference type="EMBL" id="JAUEPN010000005">
    <property type="protein sequence ID" value="KAK3294393.1"/>
    <property type="molecule type" value="Genomic_DNA"/>
</dbReference>
<evidence type="ECO:0000313" key="1">
    <source>
        <dbReference type="EMBL" id="KAK3294393.1"/>
    </source>
</evidence>
<sequence>MTNRFQPYQSEIDHGQFIVQPITILRTPSRLMTASPRPTETAQFAAALSRAICTHVETAQRKIGRRTHGAGLDYMEKSELLPLLKDIGPGAGDWETIEDQRFLVLQPLFRAVAIVLHARDYDVFIQDISQIPVLLVLTGNVEGLSAPIAFDHIADQVVVHHDHAADSVQVAETRLSTAVGFLMHLEQRELAAFRPNPDPCAGAGRLSAVETAGQVFGRASRIVYRREGGSHSSALGSEN</sequence>
<proteinExistence type="predicted"/>
<name>A0AAE0LR35_9PEZI</name>
<reference evidence="1" key="2">
    <citation type="submission" date="2023-06" db="EMBL/GenBank/DDBJ databases">
        <authorList>
            <consortium name="Lawrence Berkeley National Laboratory"/>
            <person name="Haridas S."/>
            <person name="Hensen N."/>
            <person name="Bonometti L."/>
            <person name="Westerberg I."/>
            <person name="Brannstrom I.O."/>
            <person name="Guillou S."/>
            <person name="Cros-Aarteil S."/>
            <person name="Calhoun S."/>
            <person name="Kuo A."/>
            <person name="Mondo S."/>
            <person name="Pangilinan J."/>
            <person name="Riley R."/>
            <person name="Labutti K."/>
            <person name="Andreopoulos B."/>
            <person name="Lipzen A."/>
            <person name="Chen C."/>
            <person name="Yanf M."/>
            <person name="Daum C."/>
            <person name="Ng V."/>
            <person name="Clum A."/>
            <person name="Steindorff A."/>
            <person name="Ohm R."/>
            <person name="Martin F."/>
            <person name="Silar P."/>
            <person name="Natvig D."/>
            <person name="Lalanne C."/>
            <person name="Gautier V."/>
            <person name="Ament-Velasquez S.L."/>
            <person name="Kruys A."/>
            <person name="Hutchinson M.I."/>
            <person name="Powell A.J."/>
            <person name="Barry K."/>
            <person name="Miller A.N."/>
            <person name="Grigoriev I.V."/>
            <person name="Debuchy R."/>
            <person name="Gladieux P."/>
            <person name="Thoren M.H."/>
            <person name="Johannesson H."/>
        </authorList>
    </citation>
    <scope>NUCLEOTIDE SEQUENCE</scope>
    <source>
        <strain evidence="1">CBS 168.71</strain>
    </source>
</reference>
<keyword evidence="2" id="KW-1185">Reference proteome</keyword>
<gene>
    <name evidence="1" type="ORF">B0H64DRAFT_433567</name>
</gene>
<dbReference type="GeneID" id="87843001"/>
<protein>
    <submittedName>
        <fullName evidence="1">Uncharacterized protein</fullName>
    </submittedName>
</protein>
<comment type="caution">
    <text evidence="1">The sequence shown here is derived from an EMBL/GenBank/DDBJ whole genome shotgun (WGS) entry which is preliminary data.</text>
</comment>
<reference evidence="1" key="1">
    <citation type="journal article" date="2023" name="Mol. Phylogenet. Evol.">
        <title>Genome-scale phylogeny and comparative genomics of the fungal order Sordariales.</title>
        <authorList>
            <person name="Hensen N."/>
            <person name="Bonometti L."/>
            <person name="Westerberg I."/>
            <person name="Brannstrom I.O."/>
            <person name="Guillou S."/>
            <person name="Cros-Aarteil S."/>
            <person name="Calhoun S."/>
            <person name="Haridas S."/>
            <person name="Kuo A."/>
            <person name="Mondo S."/>
            <person name="Pangilinan J."/>
            <person name="Riley R."/>
            <person name="LaButti K."/>
            <person name="Andreopoulos B."/>
            <person name="Lipzen A."/>
            <person name="Chen C."/>
            <person name="Yan M."/>
            <person name="Daum C."/>
            <person name="Ng V."/>
            <person name="Clum A."/>
            <person name="Steindorff A."/>
            <person name="Ohm R.A."/>
            <person name="Martin F."/>
            <person name="Silar P."/>
            <person name="Natvig D.O."/>
            <person name="Lalanne C."/>
            <person name="Gautier V."/>
            <person name="Ament-Velasquez S.L."/>
            <person name="Kruys A."/>
            <person name="Hutchinson M.I."/>
            <person name="Powell A.J."/>
            <person name="Barry K."/>
            <person name="Miller A.N."/>
            <person name="Grigoriev I.V."/>
            <person name="Debuchy R."/>
            <person name="Gladieux P."/>
            <person name="Hiltunen Thoren M."/>
            <person name="Johannesson H."/>
        </authorList>
    </citation>
    <scope>NUCLEOTIDE SEQUENCE</scope>
    <source>
        <strain evidence="1">CBS 168.71</strain>
    </source>
</reference>
<accession>A0AAE0LR35</accession>
<evidence type="ECO:0000313" key="2">
    <source>
        <dbReference type="Proteomes" id="UP001278766"/>
    </source>
</evidence>
<dbReference type="RefSeq" id="XP_062657907.1">
    <property type="nucleotide sequence ID" value="XM_062806053.1"/>
</dbReference>
<dbReference type="AlphaFoldDB" id="A0AAE0LR35"/>
<dbReference type="Proteomes" id="UP001278766">
    <property type="component" value="Unassembled WGS sequence"/>
</dbReference>
<organism evidence="1 2">
    <name type="scientific">Chaetomium fimeti</name>
    <dbReference type="NCBI Taxonomy" id="1854472"/>
    <lineage>
        <taxon>Eukaryota</taxon>
        <taxon>Fungi</taxon>
        <taxon>Dikarya</taxon>
        <taxon>Ascomycota</taxon>
        <taxon>Pezizomycotina</taxon>
        <taxon>Sordariomycetes</taxon>
        <taxon>Sordariomycetidae</taxon>
        <taxon>Sordariales</taxon>
        <taxon>Chaetomiaceae</taxon>
        <taxon>Chaetomium</taxon>
    </lineage>
</organism>